<organism evidence="2 3">
    <name type="scientific">Amphritea balenae</name>
    <dbReference type="NCBI Taxonomy" id="452629"/>
    <lineage>
        <taxon>Bacteria</taxon>
        <taxon>Pseudomonadati</taxon>
        <taxon>Pseudomonadota</taxon>
        <taxon>Gammaproteobacteria</taxon>
        <taxon>Oceanospirillales</taxon>
        <taxon>Oceanospirillaceae</taxon>
        <taxon>Amphritea</taxon>
    </lineage>
</organism>
<accession>A0A3P1SLT8</accession>
<dbReference type="OrthoDB" id="6117077at2"/>
<dbReference type="InterPro" id="IPR011250">
    <property type="entry name" value="OMP/PagP_B-barrel"/>
</dbReference>
<keyword evidence="3" id="KW-1185">Reference proteome</keyword>
<feature type="domain" description="Transferrin-binding protein B C-lobe/N-lobe beta-barrel" evidence="1">
    <location>
        <begin position="161"/>
        <end position="289"/>
    </location>
</feature>
<dbReference type="EMBL" id="RQXV01000009">
    <property type="protein sequence ID" value="RRC97919.1"/>
    <property type="molecule type" value="Genomic_DNA"/>
</dbReference>
<dbReference type="AlphaFoldDB" id="A0A3P1SLT8"/>
<evidence type="ECO:0000259" key="1">
    <source>
        <dbReference type="Pfam" id="PF01298"/>
    </source>
</evidence>
<dbReference type="Pfam" id="PF01298">
    <property type="entry name" value="TbpB_B_D"/>
    <property type="match status" value="1"/>
</dbReference>
<gene>
    <name evidence="2" type="ORF">EHS89_15150</name>
</gene>
<dbReference type="RefSeq" id="WP_124927013.1">
    <property type="nucleotide sequence ID" value="NZ_BMOH01000008.1"/>
</dbReference>
<dbReference type="SUPFAM" id="SSF56925">
    <property type="entry name" value="OMPA-like"/>
    <property type="match status" value="1"/>
</dbReference>
<evidence type="ECO:0000313" key="2">
    <source>
        <dbReference type="EMBL" id="RRC97919.1"/>
    </source>
</evidence>
<evidence type="ECO:0000313" key="3">
    <source>
        <dbReference type="Proteomes" id="UP000267535"/>
    </source>
</evidence>
<dbReference type="Proteomes" id="UP000267535">
    <property type="component" value="Unassembled WGS sequence"/>
</dbReference>
<protein>
    <recommendedName>
        <fullName evidence="1">Transferrin-binding protein B C-lobe/N-lobe beta-barrel domain-containing protein</fullName>
    </recommendedName>
</protein>
<sequence length="290" mass="30244">MARSNVFVGLISVSVIVSGCGGSGSKSNSSYITVAIPATSSERSYTAPAPNYQVTSVGSRSDNLAQNVIISSDTNGTIQNIEFQTNEGVISWDRSSGDQITTTSESGAFFTELTSQDNTKQGIIVTLDDYQSYGIWLTGLDTGNGSFGAVSSGELTPYTNIPTTGNFSFIGTTLGSYIDSSGNYYATTSQLNADVDFNSRSLSLETSGTIKVDLIGNELDAFDLNLEGNLTYAGSNHLSGNINTTNAGNSLTGTVSGHFYGPNTEQLGGVFDLSSDGLETLTGSFGAIKL</sequence>
<proteinExistence type="predicted"/>
<reference evidence="2 3" key="1">
    <citation type="submission" date="2018-11" db="EMBL/GenBank/DDBJ databases">
        <title>The draft genome sequence of Amphritea balenae JAMM 1525T.</title>
        <authorList>
            <person name="Fang Z."/>
            <person name="Zhang Y."/>
            <person name="Han X."/>
        </authorList>
    </citation>
    <scope>NUCLEOTIDE SEQUENCE [LARGE SCALE GENOMIC DNA]</scope>
    <source>
        <strain evidence="2 3">JAMM 1525</strain>
    </source>
</reference>
<comment type="caution">
    <text evidence="2">The sequence shown here is derived from an EMBL/GenBank/DDBJ whole genome shotgun (WGS) entry which is preliminary data.</text>
</comment>
<dbReference type="Gene3D" id="2.40.160.90">
    <property type="match status" value="1"/>
</dbReference>
<dbReference type="PROSITE" id="PS51257">
    <property type="entry name" value="PROKAR_LIPOPROTEIN"/>
    <property type="match status" value="1"/>
</dbReference>
<dbReference type="InterPro" id="IPR001677">
    <property type="entry name" value="TbpB_B_D"/>
</dbReference>
<name>A0A3P1SLT8_9GAMM</name>